<protein>
    <submittedName>
        <fullName evidence="2">Unannotated protein</fullName>
    </submittedName>
</protein>
<feature type="region of interest" description="Disordered" evidence="1">
    <location>
        <begin position="43"/>
        <end position="63"/>
    </location>
</feature>
<evidence type="ECO:0000256" key="1">
    <source>
        <dbReference type="SAM" id="MobiDB-lite"/>
    </source>
</evidence>
<proteinExistence type="predicted"/>
<name>A0A6J6L2Z4_9ZZZZ</name>
<evidence type="ECO:0000313" key="2">
    <source>
        <dbReference type="EMBL" id="CAB4656387.1"/>
    </source>
</evidence>
<accession>A0A6J6L2Z4</accession>
<gene>
    <name evidence="2" type="ORF">UFOPK2242_00702</name>
</gene>
<dbReference type="AlphaFoldDB" id="A0A6J6L2Z4"/>
<organism evidence="2">
    <name type="scientific">freshwater metagenome</name>
    <dbReference type="NCBI Taxonomy" id="449393"/>
    <lineage>
        <taxon>unclassified sequences</taxon>
        <taxon>metagenomes</taxon>
        <taxon>ecological metagenomes</taxon>
    </lineage>
</organism>
<feature type="compositionally biased region" description="Basic and acidic residues" evidence="1">
    <location>
        <begin position="48"/>
        <end position="62"/>
    </location>
</feature>
<sequence length="122" mass="13062">MRRLLGFIGRLIGLATAVAAGAGVWRLLNPASEPAEIPAAVPLFPRKQAPDKERPSTIDEPKSAAWVPAVDGACPVDYPIKAKHSSEIFHSPDGASYERTAADRCYRDAEAAEADGLRPAKR</sequence>
<reference evidence="2" key="1">
    <citation type="submission" date="2020-05" db="EMBL/GenBank/DDBJ databases">
        <authorList>
            <person name="Chiriac C."/>
            <person name="Salcher M."/>
            <person name="Ghai R."/>
            <person name="Kavagutti S V."/>
        </authorList>
    </citation>
    <scope>NUCLEOTIDE SEQUENCE</scope>
</reference>
<dbReference type="EMBL" id="CAEZWM010000071">
    <property type="protein sequence ID" value="CAB4656387.1"/>
    <property type="molecule type" value="Genomic_DNA"/>
</dbReference>